<gene>
    <name evidence="4" type="ordered locus">Ilyop_1208</name>
</gene>
<reference evidence="4 5" key="1">
    <citation type="journal article" date="2010" name="Stand. Genomic Sci.">
        <title>Complete genome sequence of Ilyobacter polytropus type strain (CuHbu1).</title>
        <authorList>
            <person name="Sikorski J."/>
            <person name="Chertkov O."/>
            <person name="Lapidus A."/>
            <person name="Nolan M."/>
            <person name="Lucas S."/>
            <person name="Del Rio T.G."/>
            <person name="Tice H."/>
            <person name="Cheng J.F."/>
            <person name="Tapia R."/>
            <person name="Han C."/>
            <person name="Goodwin L."/>
            <person name="Pitluck S."/>
            <person name="Liolios K."/>
            <person name="Ivanova N."/>
            <person name="Mavromatis K."/>
            <person name="Mikhailova N."/>
            <person name="Pati A."/>
            <person name="Chen A."/>
            <person name="Palaniappan K."/>
            <person name="Land M."/>
            <person name="Hauser L."/>
            <person name="Chang Y.J."/>
            <person name="Jeffries C.D."/>
            <person name="Brambilla E."/>
            <person name="Yasawong M."/>
            <person name="Rohde M."/>
            <person name="Pukall R."/>
            <person name="Spring S."/>
            <person name="Goker M."/>
            <person name="Woyke T."/>
            <person name="Bristow J."/>
            <person name="Eisen J.A."/>
            <person name="Markowitz V."/>
            <person name="Hugenholtz P."/>
            <person name="Kyrpides N.C."/>
            <person name="Klenk H.P."/>
        </authorList>
    </citation>
    <scope>NUCLEOTIDE SEQUENCE [LARGE SCALE GENOMIC DNA]</scope>
    <source>
        <strain evidence="5">ATCC 51220 / DSM 2926 / LMG 16218 / CuHBu1</strain>
    </source>
</reference>
<dbReference type="InterPro" id="IPR050792">
    <property type="entry name" value="ADP-ribosylglycohydrolase"/>
</dbReference>
<evidence type="ECO:0000256" key="1">
    <source>
        <dbReference type="ARBA" id="ARBA00010702"/>
    </source>
</evidence>
<proteinExistence type="inferred from homology"/>
<organism evidence="4 5">
    <name type="scientific">Ilyobacter polytropus (strain ATCC 51220 / DSM 2926 / LMG 16218 / CuHBu1)</name>
    <dbReference type="NCBI Taxonomy" id="572544"/>
    <lineage>
        <taxon>Bacteria</taxon>
        <taxon>Fusobacteriati</taxon>
        <taxon>Fusobacteriota</taxon>
        <taxon>Fusobacteriia</taxon>
        <taxon>Fusobacteriales</taxon>
        <taxon>Fusobacteriaceae</taxon>
        <taxon>Ilyobacter</taxon>
    </lineage>
</organism>
<comment type="cofactor">
    <cofactor evidence="3">
        <name>Mg(2+)</name>
        <dbReference type="ChEBI" id="CHEBI:18420"/>
    </cofactor>
    <text evidence="3">Binds 2 magnesium ions per subunit.</text>
</comment>
<keyword evidence="3" id="KW-0479">Metal-binding</keyword>
<protein>
    <submittedName>
        <fullName evidence="4">ADP-ribosylation/Crystallin J1</fullName>
    </submittedName>
</protein>
<dbReference type="InterPro" id="IPR036705">
    <property type="entry name" value="Ribosyl_crysJ1_sf"/>
</dbReference>
<dbReference type="Pfam" id="PF03747">
    <property type="entry name" value="ADP_ribosyl_GH"/>
    <property type="match status" value="1"/>
</dbReference>
<keyword evidence="3" id="KW-0460">Magnesium</keyword>
<dbReference type="eggNOG" id="COG1397">
    <property type="taxonomic scope" value="Bacteria"/>
</dbReference>
<dbReference type="HOGENOM" id="CLU_046767_0_0_0"/>
<dbReference type="AlphaFoldDB" id="E3H8K7"/>
<evidence type="ECO:0000313" key="4">
    <source>
        <dbReference type="EMBL" id="ADO82989.1"/>
    </source>
</evidence>
<sequence length="286" mass="32301">MSKKGLLLGSVLADAFSLGGHWIYDTEKIKNEFGEYNDLNDPLPDSFHKNRKKGEHTHYGDQTLLLLEYLAEKNEFDKNSFRDFWEFHMKKYDGYMDHATKKTLEMIETGEEWGSDSNDLAGASRIAPIIYCFSQDKGVEYSKVQTKITHDNEQVIAASEFFARTAYRVLEGIKPDKAMEEVSAQMENKWISEKLAIAKSLIETETVEAVKKLGQSCSIEGAFPATILLILKYSDNYEEAMIKNVMSGGDSAARGLIAGMIIGAYSEATIPKRWLKEMGSLERVNF</sequence>
<evidence type="ECO:0000256" key="2">
    <source>
        <dbReference type="ARBA" id="ARBA00022801"/>
    </source>
</evidence>
<evidence type="ECO:0000256" key="3">
    <source>
        <dbReference type="PIRSR" id="PIRSR605502-1"/>
    </source>
</evidence>
<evidence type="ECO:0000313" key="5">
    <source>
        <dbReference type="Proteomes" id="UP000006875"/>
    </source>
</evidence>
<dbReference type="OrthoDB" id="9798107at2"/>
<comment type="similarity">
    <text evidence="1">Belongs to the ADP-ribosylglycohydrolase family.</text>
</comment>
<dbReference type="STRING" id="572544.Ilyop_1208"/>
<dbReference type="InterPro" id="IPR005502">
    <property type="entry name" value="Ribosyl_crysJ1"/>
</dbReference>
<dbReference type="RefSeq" id="WP_013387656.1">
    <property type="nucleotide sequence ID" value="NC_014632.1"/>
</dbReference>
<dbReference type="PANTHER" id="PTHR16222:SF24">
    <property type="entry name" value="ADP-RIBOSYLHYDROLASE ARH3"/>
    <property type="match status" value="1"/>
</dbReference>
<keyword evidence="2" id="KW-0378">Hydrolase</keyword>
<dbReference type="Gene3D" id="1.10.4080.10">
    <property type="entry name" value="ADP-ribosylation/Crystallin J1"/>
    <property type="match status" value="1"/>
</dbReference>
<dbReference type="EMBL" id="CP002281">
    <property type="protein sequence ID" value="ADO82989.1"/>
    <property type="molecule type" value="Genomic_DNA"/>
</dbReference>
<name>E3H8K7_ILYPC</name>
<dbReference type="KEGG" id="ipo:Ilyop_1208"/>
<dbReference type="SUPFAM" id="SSF101478">
    <property type="entry name" value="ADP-ribosylglycohydrolase"/>
    <property type="match status" value="1"/>
</dbReference>
<dbReference type="GO" id="GO:0046872">
    <property type="term" value="F:metal ion binding"/>
    <property type="evidence" value="ECO:0007669"/>
    <property type="project" value="UniProtKB-KW"/>
</dbReference>
<dbReference type="PANTHER" id="PTHR16222">
    <property type="entry name" value="ADP-RIBOSYLGLYCOHYDROLASE"/>
    <property type="match status" value="1"/>
</dbReference>
<feature type="binding site" evidence="3">
    <location>
        <position position="250"/>
    </location>
    <ligand>
        <name>Mg(2+)</name>
        <dbReference type="ChEBI" id="CHEBI:18420"/>
        <label>1</label>
    </ligand>
</feature>
<accession>E3H8K7</accession>
<keyword evidence="5" id="KW-1185">Reference proteome</keyword>
<feature type="binding site" evidence="3">
    <location>
        <position position="57"/>
    </location>
    <ligand>
        <name>Mg(2+)</name>
        <dbReference type="ChEBI" id="CHEBI:18420"/>
        <label>1</label>
    </ligand>
</feature>
<dbReference type="GO" id="GO:0016787">
    <property type="term" value="F:hydrolase activity"/>
    <property type="evidence" value="ECO:0007669"/>
    <property type="project" value="UniProtKB-KW"/>
</dbReference>
<dbReference type="Proteomes" id="UP000006875">
    <property type="component" value="Chromosome"/>
</dbReference>